<dbReference type="AlphaFoldDB" id="A0AAV7G0N9"/>
<evidence type="ECO:0000313" key="2">
    <source>
        <dbReference type="Proteomes" id="UP000775213"/>
    </source>
</evidence>
<keyword evidence="2" id="KW-1185">Reference proteome</keyword>
<accession>A0AAV7G0N9</accession>
<dbReference type="Proteomes" id="UP000775213">
    <property type="component" value="Unassembled WGS sequence"/>
</dbReference>
<organism evidence="1 2">
    <name type="scientific">Dendrobium chrysotoxum</name>
    <name type="common">Orchid</name>
    <dbReference type="NCBI Taxonomy" id="161865"/>
    <lineage>
        <taxon>Eukaryota</taxon>
        <taxon>Viridiplantae</taxon>
        <taxon>Streptophyta</taxon>
        <taxon>Embryophyta</taxon>
        <taxon>Tracheophyta</taxon>
        <taxon>Spermatophyta</taxon>
        <taxon>Magnoliopsida</taxon>
        <taxon>Liliopsida</taxon>
        <taxon>Asparagales</taxon>
        <taxon>Orchidaceae</taxon>
        <taxon>Epidendroideae</taxon>
        <taxon>Malaxideae</taxon>
        <taxon>Dendrobiinae</taxon>
        <taxon>Dendrobium</taxon>
    </lineage>
</organism>
<evidence type="ECO:0000313" key="1">
    <source>
        <dbReference type="EMBL" id="KAH0449238.1"/>
    </source>
</evidence>
<name>A0AAV7G0N9_DENCH</name>
<protein>
    <submittedName>
        <fullName evidence="1">Uncharacterized protein</fullName>
    </submittedName>
</protein>
<dbReference type="EMBL" id="JAGFBR010000019">
    <property type="protein sequence ID" value="KAH0449238.1"/>
    <property type="molecule type" value="Genomic_DNA"/>
</dbReference>
<gene>
    <name evidence="1" type="ORF">IEQ34_023038</name>
</gene>
<sequence>MISKGRNVVHAPIRARVMTNAKKFRYCGIDPEHEHRLDLMFMGWWADGLSFKYCGLVLSSTDSPDTDWEL</sequence>
<reference evidence="1 2" key="1">
    <citation type="journal article" date="2021" name="Hortic Res">
        <title>Chromosome-scale assembly of the Dendrobium chrysotoxum genome enhances the understanding of orchid evolution.</title>
        <authorList>
            <person name="Zhang Y."/>
            <person name="Zhang G.Q."/>
            <person name="Zhang D."/>
            <person name="Liu X.D."/>
            <person name="Xu X.Y."/>
            <person name="Sun W.H."/>
            <person name="Yu X."/>
            <person name="Zhu X."/>
            <person name="Wang Z.W."/>
            <person name="Zhao X."/>
            <person name="Zhong W.Y."/>
            <person name="Chen H."/>
            <person name="Yin W.L."/>
            <person name="Huang T."/>
            <person name="Niu S.C."/>
            <person name="Liu Z.J."/>
        </authorList>
    </citation>
    <scope>NUCLEOTIDE SEQUENCE [LARGE SCALE GENOMIC DNA]</scope>
    <source>
        <strain evidence="1">Lindl</strain>
    </source>
</reference>
<comment type="caution">
    <text evidence="1">The sequence shown here is derived from an EMBL/GenBank/DDBJ whole genome shotgun (WGS) entry which is preliminary data.</text>
</comment>
<proteinExistence type="predicted"/>